<dbReference type="PANTHER" id="PTHR24188:SF29">
    <property type="entry name" value="GH09064P"/>
    <property type="match status" value="1"/>
</dbReference>
<feature type="repeat" description="ANK" evidence="3">
    <location>
        <begin position="48"/>
        <end position="80"/>
    </location>
</feature>
<gene>
    <name evidence="4" type="ORF">CFE62_001770</name>
</gene>
<dbReference type="SMART" id="SM00248">
    <property type="entry name" value="ANK"/>
    <property type="match status" value="3"/>
</dbReference>
<dbReference type="InterPro" id="IPR002110">
    <property type="entry name" value="Ankyrin_rpt"/>
</dbReference>
<feature type="repeat" description="ANK" evidence="3">
    <location>
        <begin position="159"/>
        <end position="191"/>
    </location>
</feature>
<evidence type="ECO:0000313" key="4">
    <source>
        <dbReference type="EMBL" id="RDH40885.1"/>
    </source>
</evidence>
<dbReference type="AlphaFoldDB" id="A0A370CJ95"/>
<dbReference type="PROSITE" id="PS50297">
    <property type="entry name" value="ANK_REP_REGION"/>
    <property type="match status" value="3"/>
</dbReference>
<keyword evidence="2 3" id="KW-0040">ANK repeat</keyword>
<dbReference type="Gene3D" id="1.25.40.20">
    <property type="entry name" value="Ankyrin repeat-containing domain"/>
    <property type="match status" value="2"/>
</dbReference>
<proteinExistence type="predicted"/>
<dbReference type="InterPro" id="IPR036770">
    <property type="entry name" value="Ankyrin_rpt-contain_sf"/>
</dbReference>
<accession>A0A370CJ95</accession>
<sequence>MSYKKMAQAARADQVEDLKAAIASIRSVVNFRPFEDPHYPIDTYIAKNQQTALHLAAHHGSLKVLDYLIEQGANIDISDLNSNTPAHMAAIHHQEEALQLLFNSGANRSLKNNDGLTPEAAGFLVAPCRAISNNDSKLLKTLLTPSQHLYPRRDDQDNDGNTLLHHAVIRDNKDCVRVLIERNVNPLLTNKMGTAPGVLAARRGSVEIARQLHPCFLPANRR</sequence>
<reference evidence="4 5" key="2">
    <citation type="journal article" date="2018" name="J. Invertebr. Pathol.">
        <title>'Candidatus Aquirickettsiella gammari' (Gammaproteobacteria: Legionellales: Coxiellaceae): A bacterial pathogen of the freshwater crustacean Gammarus fossarum (Malacostraca: Amphipoda).</title>
        <authorList>
            <person name="Bojko J."/>
            <person name="Dunn A.M."/>
            <person name="Stebbing P.D."/>
            <person name="van Aerle R."/>
            <person name="Bacela-Spychalska K."/>
            <person name="Bean T.P."/>
            <person name="Urrutia A."/>
            <person name="Stentiford G.D."/>
        </authorList>
    </citation>
    <scope>NUCLEOTIDE SEQUENCE [LARGE SCALE GENOMIC DNA]</scope>
    <source>
        <strain evidence="4">RA15029</strain>
    </source>
</reference>
<dbReference type="PROSITE" id="PS50088">
    <property type="entry name" value="ANK_REPEAT"/>
    <property type="match status" value="3"/>
</dbReference>
<dbReference type="Pfam" id="PF12796">
    <property type="entry name" value="Ank_2"/>
    <property type="match status" value="2"/>
</dbReference>
<keyword evidence="5" id="KW-1185">Reference proteome</keyword>
<keyword evidence="1" id="KW-0677">Repeat</keyword>
<feature type="repeat" description="ANK" evidence="3">
    <location>
        <begin position="81"/>
        <end position="113"/>
    </location>
</feature>
<protein>
    <submittedName>
        <fullName evidence="4">Ankyrin repeat domain-containing protein</fullName>
    </submittedName>
</protein>
<evidence type="ECO:0000256" key="3">
    <source>
        <dbReference type="PROSITE-ProRule" id="PRU00023"/>
    </source>
</evidence>
<evidence type="ECO:0000256" key="2">
    <source>
        <dbReference type="ARBA" id="ARBA00023043"/>
    </source>
</evidence>
<dbReference type="PANTHER" id="PTHR24188">
    <property type="entry name" value="ANKYRIN REPEAT PROTEIN"/>
    <property type="match status" value="1"/>
</dbReference>
<dbReference type="EMBL" id="NMOS02000003">
    <property type="protein sequence ID" value="RDH40885.1"/>
    <property type="molecule type" value="Genomic_DNA"/>
</dbReference>
<reference evidence="4 5" key="1">
    <citation type="journal article" date="2017" name="Int. J. Syst. Evol. Microbiol.">
        <title>Aquarickettsiella crustaci n. gen. n. sp. (Gammaproteobacteria: Legionellales: Coxiellaceae); a bacterial pathogen of the freshwater crustacean: Gammarus fossarum (Malacostraca: Amphipoda).</title>
        <authorList>
            <person name="Bojko J."/>
            <person name="Dunn A.M."/>
            <person name="Stebbing P.D."/>
            <person name="Van Aerle R."/>
            <person name="Bacela-Spychalska K."/>
            <person name="Bean T.P."/>
            <person name="Stentiford G.D."/>
        </authorList>
    </citation>
    <scope>NUCLEOTIDE SEQUENCE [LARGE SCALE GENOMIC DNA]</scope>
    <source>
        <strain evidence="4">RA15029</strain>
    </source>
</reference>
<dbReference type="SUPFAM" id="SSF48403">
    <property type="entry name" value="Ankyrin repeat"/>
    <property type="match status" value="1"/>
</dbReference>
<dbReference type="Proteomes" id="UP000226429">
    <property type="component" value="Unassembled WGS sequence"/>
</dbReference>
<evidence type="ECO:0000313" key="5">
    <source>
        <dbReference type="Proteomes" id="UP000226429"/>
    </source>
</evidence>
<evidence type="ECO:0000256" key="1">
    <source>
        <dbReference type="ARBA" id="ARBA00022737"/>
    </source>
</evidence>
<comment type="caution">
    <text evidence="4">The sequence shown here is derived from an EMBL/GenBank/DDBJ whole genome shotgun (WGS) entry which is preliminary data.</text>
</comment>
<organism evidence="4 5">
    <name type="scientific">Candidatus Aquirickettsiella gammari</name>
    <dbReference type="NCBI Taxonomy" id="2016198"/>
    <lineage>
        <taxon>Bacteria</taxon>
        <taxon>Pseudomonadati</taxon>
        <taxon>Pseudomonadota</taxon>
        <taxon>Gammaproteobacteria</taxon>
        <taxon>Legionellales</taxon>
        <taxon>Coxiellaceae</taxon>
        <taxon>Candidatus Aquirickettsiella</taxon>
    </lineage>
</organism>
<name>A0A370CJ95_9COXI</name>